<feature type="signal peptide" evidence="2">
    <location>
        <begin position="1"/>
        <end position="21"/>
    </location>
</feature>
<comment type="caution">
    <text evidence="3">The sequence shown here is derived from an EMBL/GenBank/DDBJ whole genome shotgun (WGS) entry which is preliminary data.</text>
</comment>
<dbReference type="Proteomes" id="UP001595817">
    <property type="component" value="Unassembled WGS sequence"/>
</dbReference>
<keyword evidence="3" id="KW-0449">Lipoprotein</keyword>
<dbReference type="InterPro" id="IPR019076">
    <property type="entry name" value="Spore_lipoprot_YhcN/YlaJ-like"/>
</dbReference>
<dbReference type="RefSeq" id="WP_378154088.1">
    <property type="nucleotide sequence ID" value="NZ_JBHSEC010000014.1"/>
</dbReference>
<dbReference type="PROSITE" id="PS51257">
    <property type="entry name" value="PROKAR_LIPOPROTEIN"/>
    <property type="match status" value="1"/>
</dbReference>
<reference evidence="4" key="1">
    <citation type="journal article" date="2019" name="Int. J. Syst. Evol. Microbiol.">
        <title>The Global Catalogue of Microorganisms (GCM) 10K type strain sequencing project: providing services to taxonomists for standard genome sequencing and annotation.</title>
        <authorList>
            <consortium name="The Broad Institute Genomics Platform"/>
            <consortium name="The Broad Institute Genome Sequencing Center for Infectious Disease"/>
            <person name="Wu L."/>
            <person name="Ma J."/>
        </authorList>
    </citation>
    <scope>NUCLEOTIDE SEQUENCE [LARGE SCALE GENOMIC DNA]</scope>
    <source>
        <strain evidence="4">CCUG 59778</strain>
    </source>
</reference>
<keyword evidence="2" id="KW-0732">Signal</keyword>
<keyword evidence="4" id="KW-1185">Reference proteome</keyword>
<evidence type="ECO:0000313" key="3">
    <source>
        <dbReference type="EMBL" id="MFC4410348.1"/>
    </source>
</evidence>
<organism evidence="3 4">
    <name type="scientific">Chungangia koreensis</name>
    <dbReference type="NCBI Taxonomy" id="752657"/>
    <lineage>
        <taxon>Bacteria</taxon>
        <taxon>Bacillati</taxon>
        <taxon>Bacillota</taxon>
        <taxon>Bacilli</taxon>
        <taxon>Lactobacillales</taxon>
        <taxon>Chungangia</taxon>
    </lineage>
</organism>
<dbReference type="EMBL" id="JBHSEC010000014">
    <property type="protein sequence ID" value="MFC4410348.1"/>
    <property type="molecule type" value="Genomic_DNA"/>
</dbReference>
<dbReference type="NCBIfam" id="TIGR02898">
    <property type="entry name" value="spore_YhcN_YlaJ"/>
    <property type="match status" value="1"/>
</dbReference>
<name>A0ABV8X336_9LACT</name>
<evidence type="ECO:0000313" key="4">
    <source>
        <dbReference type="Proteomes" id="UP001595817"/>
    </source>
</evidence>
<proteinExistence type="predicted"/>
<feature type="compositionally biased region" description="Low complexity" evidence="1">
    <location>
        <begin position="26"/>
        <end position="69"/>
    </location>
</feature>
<feature type="chain" id="PRO_5046673979" evidence="2">
    <location>
        <begin position="22"/>
        <end position="176"/>
    </location>
</feature>
<evidence type="ECO:0000256" key="1">
    <source>
        <dbReference type="SAM" id="MobiDB-lite"/>
    </source>
</evidence>
<sequence>MNNLFKFAMVLVLAASLTACGNNNDDNNDQNNATDDTVNNGNVNEGTNTTGNDQNNGNDGMNGNDNNDNFSFSDEVADKVAAMDEVDNATVVLMGNNAYVAVGLKQGTNESEDLTKRISDEVKNVDGNIDQVYVSANPDFLKEINDYRTQYNNGQPVEGFFNEVTDAVQRVFPDAK</sequence>
<gene>
    <name evidence="3" type="ORF">ACFOZY_07925</name>
</gene>
<accession>A0ABV8X336</accession>
<protein>
    <submittedName>
        <fullName evidence="3">YhcN/YlaJ family sporulation lipoprotein</fullName>
    </submittedName>
</protein>
<evidence type="ECO:0000256" key="2">
    <source>
        <dbReference type="SAM" id="SignalP"/>
    </source>
</evidence>
<dbReference type="InterPro" id="IPR014247">
    <property type="entry name" value="Spore_lipoprot_YhcN/YlaJ"/>
</dbReference>
<dbReference type="Pfam" id="PF09580">
    <property type="entry name" value="Spore_YhcN_YlaJ"/>
    <property type="match status" value="1"/>
</dbReference>
<feature type="region of interest" description="Disordered" evidence="1">
    <location>
        <begin position="26"/>
        <end position="72"/>
    </location>
</feature>